<dbReference type="eggNOG" id="COG0700">
    <property type="taxonomic scope" value="Bacteria"/>
</dbReference>
<comment type="caution">
    <text evidence="2">The sequence shown here is derived from an EMBL/GenBank/DDBJ whole genome shotgun (WGS) entry which is preliminary data.</text>
</comment>
<dbReference type="Proteomes" id="UP000003174">
    <property type="component" value="Unassembled WGS sequence"/>
</dbReference>
<accession>C0ET61</accession>
<dbReference type="PANTHER" id="PTHR35793">
    <property type="entry name" value="INNER MEMBRANE PROTEIN YJIG"/>
    <property type="match status" value="1"/>
</dbReference>
<gene>
    <name evidence="2" type="ORF">EUBHAL_00585</name>
</gene>
<proteinExistence type="predicted"/>
<protein>
    <submittedName>
        <fullName evidence="2">Transporter gate domain protein</fullName>
    </submittedName>
</protein>
<evidence type="ECO:0000313" key="2">
    <source>
        <dbReference type="EMBL" id="EEG37562.1"/>
    </source>
</evidence>
<feature type="domain" description="Nucleoside transporter/FeoB GTPase Gate" evidence="1">
    <location>
        <begin position="49"/>
        <end position="149"/>
    </location>
</feature>
<dbReference type="AlphaFoldDB" id="C0ET61"/>
<dbReference type="EMBL" id="ACEP01000033">
    <property type="protein sequence ID" value="EEG37562.1"/>
    <property type="molecule type" value="Genomic_DNA"/>
</dbReference>
<name>C0ET61_9FIRM</name>
<dbReference type="GeneID" id="75046939"/>
<dbReference type="InterPro" id="IPR011642">
    <property type="entry name" value="Gate_dom"/>
</dbReference>
<organism evidence="2 3">
    <name type="scientific">Anaerobutyricum hallii DSM 3353</name>
    <dbReference type="NCBI Taxonomy" id="411469"/>
    <lineage>
        <taxon>Bacteria</taxon>
        <taxon>Bacillati</taxon>
        <taxon>Bacillota</taxon>
        <taxon>Clostridia</taxon>
        <taxon>Lachnospirales</taxon>
        <taxon>Lachnospiraceae</taxon>
        <taxon>Anaerobutyricum</taxon>
    </lineage>
</organism>
<dbReference type="Pfam" id="PF07670">
    <property type="entry name" value="Gate"/>
    <property type="match status" value="1"/>
</dbReference>
<reference evidence="2 3" key="1">
    <citation type="submission" date="2009-01" db="EMBL/GenBank/DDBJ databases">
        <authorList>
            <person name="Fulton L."/>
            <person name="Clifton S."/>
            <person name="Fulton B."/>
            <person name="Xu J."/>
            <person name="Minx P."/>
            <person name="Pepin K.H."/>
            <person name="Johnson M."/>
            <person name="Bhonagiri V."/>
            <person name="Nash W.E."/>
            <person name="Mardis E.R."/>
            <person name="Wilson R.K."/>
        </authorList>
    </citation>
    <scope>NUCLEOTIDE SEQUENCE [LARGE SCALE GENOMIC DNA]</scope>
    <source>
        <strain evidence="2 3">DSM 3353</strain>
    </source>
</reference>
<dbReference type="InterPro" id="IPR052549">
    <property type="entry name" value="SpmB"/>
</dbReference>
<reference evidence="2 3" key="2">
    <citation type="submission" date="2009-02" db="EMBL/GenBank/DDBJ databases">
        <title>Draft genome sequence of Eubacterium hallii (DSM 3353).</title>
        <authorList>
            <person name="Sudarsanam P."/>
            <person name="Ley R."/>
            <person name="Guruge J."/>
            <person name="Turnbaugh P.J."/>
            <person name="Mahowald M."/>
            <person name="Liep D."/>
            <person name="Gordon J."/>
        </authorList>
    </citation>
    <scope>NUCLEOTIDE SEQUENCE [LARGE SCALE GENOMIC DNA]</scope>
    <source>
        <strain evidence="2 3">DSM 3353</strain>
    </source>
</reference>
<dbReference type="RefSeq" id="WP_005344531.1">
    <property type="nucleotide sequence ID" value="NZ_ACEP01000033.1"/>
</dbReference>
<dbReference type="GO" id="GO:0005886">
    <property type="term" value="C:plasma membrane"/>
    <property type="evidence" value="ECO:0007669"/>
    <property type="project" value="TreeGrafter"/>
</dbReference>
<evidence type="ECO:0000313" key="3">
    <source>
        <dbReference type="Proteomes" id="UP000003174"/>
    </source>
</evidence>
<sequence length="178" mass="19766">MDTVKFLLYFSDFIVPFTMFYIVVYGFFNRTDVYESFLKGVKEGFQIVIEIAPTMIALLVSIGIFRASGALDSFSELLAPAGKLLHIPVEVIPVFIVRIFSSSAAVSFVLDIFKEYGPDSRLGMIVSIMMSCTETVIYTITIYYMSVNIKKTRWTLPGAMFATIAGAVASVAITELIM</sequence>
<dbReference type="PANTHER" id="PTHR35793:SF2">
    <property type="entry name" value="INNER MEMBRANE PROTEIN YJIG"/>
    <property type="match status" value="1"/>
</dbReference>
<evidence type="ECO:0000259" key="1">
    <source>
        <dbReference type="Pfam" id="PF07670"/>
    </source>
</evidence>